<protein>
    <submittedName>
        <fullName evidence="1">Uncharacterized protein</fullName>
    </submittedName>
</protein>
<dbReference type="EMBL" id="CAADJD010000028">
    <property type="protein sequence ID" value="VFS88083.1"/>
    <property type="molecule type" value="Genomic_DNA"/>
</dbReference>
<sequence>MVGRTDVIYWFVGFDKEQVPEEWGPLWKESM</sequence>
<dbReference type="Proteomes" id="UP000401081">
    <property type="component" value="Unassembled WGS sequence"/>
</dbReference>
<organism evidence="1 2">
    <name type="scientific">Kluyvera cryocrescens</name>
    <name type="common">Kluyvera citrophila</name>
    <dbReference type="NCBI Taxonomy" id="580"/>
    <lineage>
        <taxon>Bacteria</taxon>
        <taxon>Pseudomonadati</taxon>
        <taxon>Pseudomonadota</taxon>
        <taxon>Gammaproteobacteria</taxon>
        <taxon>Enterobacterales</taxon>
        <taxon>Enterobacteriaceae</taxon>
        <taxon>Kluyvera</taxon>
    </lineage>
</organism>
<name>A0A485CU38_KLUCR</name>
<reference evidence="1 2" key="1">
    <citation type="submission" date="2019-03" db="EMBL/GenBank/DDBJ databases">
        <authorList>
            <consortium name="Pathogen Informatics"/>
        </authorList>
    </citation>
    <scope>NUCLEOTIDE SEQUENCE [LARGE SCALE GENOMIC DNA]</scope>
    <source>
        <strain evidence="1 2">NCTC12993</strain>
    </source>
</reference>
<dbReference type="AlphaFoldDB" id="A0A485CU38"/>
<proteinExistence type="predicted"/>
<keyword evidence="2" id="KW-1185">Reference proteome</keyword>
<evidence type="ECO:0000313" key="1">
    <source>
        <dbReference type="EMBL" id="VFS88083.1"/>
    </source>
</evidence>
<accession>A0A485CU38</accession>
<gene>
    <name evidence="1" type="ORF">NCTC12993_07065</name>
</gene>
<evidence type="ECO:0000313" key="2">
    <source>
        <dbReference type="Proteomes" id="UP000401081"/>
    </source>
</evidence>